<feature type="domain" description="L,D-TPase catalytic" evidence="9">
    <location>
        <begin position="208"/>
        <end position="359"/>
    </location>
</feature>
<keyword evidence="4 7" id="KW-0133">Cell shape</keyword>
<sequence length="430" mass="46746">MAIVPVALAAQQPVAAPAAPASKPVAQPKPADPIGPLPEGVTEPPQAAPEPPPLPPPPPIWTLQQASALAGYINNVGSEGLSPTDYDPAGLIEAMRSNDPQLLAQAATDRFNKLSSDLALGHVRGDARIDWHVVDKDLDEARQRQMLDAALVTNRIPEVLNSLLPTHPQYGALRTALSITPKTDTQKINKIRLNMDRWRWLPRELGQKYIIVNVPSYYATLVENGATRWKTRAVAGAIKTPTPQLNATAVGVILNPWWEVPPSISKEVAGKPGYVAVKGKDGKVQRWRQPPGPTNALGQLKFVMYNEQNIYLHDTNAKSRFNSEVRAASHGCIRTKDVLDLATMLLGDDGGEWTPDKITETLASKKSKQANFVKPLPIYIVYFSIAANTDGSIVSYEDMYKRDGKVISALLDNDGKAPVDKKPAEKVAAK</sequence>
<dbReference type="InterPro" id="IPR045380">
    <property type="entry name" value="LD_TPept_scaffold_dom"/>
</dbReference>
<feature type="active site" description="Proton donor/acceptor" evidence="7">
    <location>
        <position position="313"/>
    </location>
</feature>
<evidence type="ECO:0000256" key="3">
    <source>
        <dbReference type="ARBA" id="ARBA00022679"/>
    </source>
</evidence>
<evidence type="ECO:0000256" key="2">
    <source>
        <dbReference type="ARBA" id="ARBA00005992"/>
    </source>
</evidence>
<evidence type="ECO:0000259" key="9">
    <source>
        <dbReference type="PROSITE" id="PS52029"/>
    </source>
</evidence>
<dbReference type="InterPro" id="IPR052905">
    <property type="entry name" value="LD-transpeptidase_YkuD-like"/>
</dbReference>
<feature type="region of interest" description="Disordered" evidence="8">
    <location>
        <begin position="12"/>
        <end position="60"/>
    </location>
</feature>
<comment type="similarity">
    <text evidence="2">Belongs to the YkuD family.</text>
</comment>
<dbReference type="Pfam" id="PF20142">
    <property type="entry name" value="Scaffold"/>
    <property type="match status" value="1"/>
</dbReference>
<feature type="active site" description="Nucleophile" evidence="7">
    <location>
        <position position="332"/>
    </location>
</feature>
<proteinExistence type="inferred from homology"/>
<comment type="caution">
    <text evidence="10">The sequence shown here is derived from an EMBL/GenBank/DDBJ whole genome shotgun (WGS) entry which is preliminary data.</text>
</comment>
<dbReference type="InterPro" id="IPR005490">
    <property type="entry name" value="LD_TPept_cat_dom"/>
</dbReference>
<dbReference type="Proteomes" id="UP001165383">
    <property type="component" value="Unassembled WGS sequence"/>
</dbReference>
<name>A0ABT0SBM6_9SPHN</name>
<dbReference type="PANTHER" id="PTHR41533">
    <property type="entry name" value="L,D-TRANSPEPTIDASE HI_1667-RELATED"/>
    <property type="match status" value="1"/>
</dbReference>
<dbReference type="EMBL" id="JAMGBB010000001">
    <property type="protein sequence ID" value="MCL6741743.1"/>
    <property type="molecule type" value="Genomic_DNA"/>
</dbReference>
<evidence type="ECO:0000313" key="10">
    <source>
        <dbReference type="EMBL" id="MCL6741743.1"/>
    </source>
</evidence>
<dbReference type="Pfam" id="PF03734">
    <property type="entry name" value="YkuD"/>
    <property type="match status" value="1"/>
</dbReference>
<evidence type="ECO:0000256" key="8">
    <source>
        <dbReference type="SAM" id="MobiDB-lite"/>
    </source>
</evidence>
<evidence type="ECO:0000256" key="5">
    <source>
        <dbReference type="ARBA" id="ARBA00022984"/>
    </source>
</evidence>
<reference evidence="10" key="1">
    <citation type="submission" date="2022-05" db="EMBL/GenBank/DDBJ databases">
        <authorList>
            <person name="Jo J.-H."/>
            <person name="Im W.-T."/>
        </authorList>
    </citation>
    <scope>NUCLEOTIDE SEQUENCE</scope>
    <source>
        <strain evidence="10">RB56-2</strain>
    </source>
</reference>
<dbReference type="SUPFAM" id="SSF141523">
    <property type="entry name" value="L,D-transpeptidase catalytic domain-like"/>
    <property type="match status" value="1"/>
</dbReference>
<keyword evidence="5 7" id="KW-0573">Peptidoglycan synthesis</keyword>
<protein>
    <submittedName>
        <fullName evidence="10">L,D-transpeptidase family protein</fullName>
    </submittedName>
</protein>
<dbReference type="Gene3D" id="2.40.440.10">
    <property type="entry name" value="L,D-transpeptidase catalytic domain-like"/>
    <property type="match status" value="1"/>
</dbReference>
<comment type="pathway">
    <text evidence="1 7">Cell wall biogenesis; peptidoglycan biosynthesis.</text>
</comment>
<evidence type="ECO:0000256" key="6">
    <source>
        <dbReference type="ARBA" id="ARBA00023316"/>
    </source>
</evidence>
<keyword evidence="11" id="KW-1185">Reference proteome</keyword>
<accession>A0ABT0SBM6</accession>
<dbReference type="PANTHER" id="PTHR41533:SF2">
    <property type="entry name" value="BLR7131 PROTEIN"/>
    <property type="match status" value="1"/>
</dbReference>
<keyword evidence="6 7" id="KW-0961">Cell wall biogenesis/degradation</keyword>
<organism evidence="10 11">
    <name type="scientific">Sphingomonas brevis</name>
    <dbReference type="NCBI Taxonomy" id="2908206"/>
    <lineage>
        <taxon>Bacteria</taxon>
        <taxon>Pseudomonadati</taxon>
        <taxon>Pseudomonadota</taxon>
        <taxon>Alphaproteobacteria</taxon>
        <taxon>Sphingomonadales</taxon>
        <taxon>Sphingomonadaceae</taxon>
        <taxon>Sphingomonas</taxon>
    </lineage>
</organism>
<evidence type="ECO:0000256" key="4">
    <source>
        <dbReference type="ARBA" id="ARBA00022960"/>
    </source>
</evidence>
<evidence type="ECO:0000256" key="1">
    <source>
        <dbReference type="ARBA" id="ARBA00004752"/>
    </source>
</evidence>
<dbReference type="RefSeq" id="WP_249916113.1">
    <property type="nucleotide sequence ID" value="NZ_JAMGBB010000001.1"/>
</dbReference>
<evidence type="ECO:0000313" key="11">
    <source>
        <dbReference type="Proteomes" id="UP001165383"/>
    </source>
</evidence>
<dbReference type="InterPro" id="IPR038063">
    <property type="entry name" value="Transpep_catalytic_dom"/>
</dbReference>
<keyword evidence="3" id="KW-0808">Transferase</keyword>
<dbReference type="PROSITE" id="PS52029">
    <property type="entry name" value="LD_TPASE"/>
    <property type="match status" value="1"/>
</dbReference>
<dbReference type="CDD" id="cd16913">
    <property type="entry name" value="YkuD_like"/>
    <property type="match status" value="1"/>
</dbReference>
<feature type="compositionally biased region" description="Pro residues" evidence="8">
    <location>
        <begin position="46"/>
        <end position="60"/>
    </location>
</feature>
<feature type="compositionally biased region" description="Low complexity" evidence="8">
    <location>
        <begin position="12"/>
        <end position="29"/>
    </location>
</feature>
<gene>
    <name evidence="10" type="ORF">LZ518_11455</name>
</gene>
<evidence type="ECO:0000256" key="7">
    <source>
        <dbReference type="PROSITE-ProRule" id="PRU01373"/>
    </source>
</evidence>